<dbReference type="GO" id="GO:0005507">
    <property type="term" value="F:copper ion binding"/>
    <property type="evidence" value="ECO:0007669"/>
    <property type="project" value="InterPro"/>
</dbReference>
<dbReference type="GO" id="GO:0005634">
    <property type="term" value="C:nucleus"/>
    <property type="evidence" value="ECO:0007669"/>
    <property type="project" value="UniProtKB-SubCell"/>
</dbReference>
<dbReference type="PRINTS" id="PR00617">
    <property type="entry name" value="COPPERFIST"/>
</dbReference>
<evidence type="ECO:0000256" key="5">
    <source>
        <dbReference type="ARBA" id="ARBA00023015"/>
    </source>
</evidence>
<dbReference type="GO" id="GO:0006879">
    <property type="term" value="P:intracellular iron ion homeostasis"/>
    <property type="evidence" value="ECO:0007669"/>
    <property type="project" value="TreeGrafter"/>
</dbReference>
<evidence type="ECO:0000256" key="6">
    <source>
        <dbReference type="ARBA" id="ARBA00023163"/>
    </source>
</evidence>
<dbReference type="PROSITE" id="PS50073">
    <property type="entry name" value="COPPER_FIST_2"/>
    <property type="match status" value="1"/>
</dbReference>
<dbReference type="SMART" id="SM01090">
    <property type="entry name" value="Copper-fist"/>
    <property type="match status" value="1"/>
</dbReference>
<dbReference type="Proteomes" id="UP000242180">
    <property type="component" value="Unassembled WGS sequence"/>
</dbReference>
<dbReference type="Pfam" id="PF00649">
    <property type="entry name" value="Copper-fist"/>
    <property type="match status" value="1"/>
</dbReference>
<dbReference type="PANTHER" id="PTHR28088:SF5">
    <property type="entry name" value="TRANSCRIPTIONAL ACTIVATOR HAA1-RELATED"/>
    <property type="match status" value="1"/>
</dbReference>
<evidence type="ECO:0000256" key="7">
    <source>
        <dbReference type="ARBA" id="ARBA00023242"/>
    </source>
</evidence>
<evidence type="ECO:0000256" key="4">
    <source>
        <dbReference type="ARBA" id="ARBA00023008"/>
    </source>
</evidence>
<evidence type="ECO:0000256" key="3">
    <source>
        <dbReference type="ARBA" id="ARBA00022833"/>
    </source>
</evidence>
<keyword evidence="7" id="KW-0539">Nucleus</keyword>
<comment type="subcellular location">
    <subcellularLocation>
        <location evidence="1">Nucleus</location>
    </subcellularLocation>
</comment>
<feature type="region of interest" description="Disordered" evidence="8">
    <location>
        <begin position="67"/>
        <end position="88"/>
    </location>
</feature>
<keyword evidence="2" id="KW-0479">Metal-binding</keyword>
<dbReference type="EMBL" id="MCGN01000010">
    <property type="protein sequence ID" value="ORY92055.1"/>
    <property type="molecule type" value="Genomic_DNA"/>
</dbReference>
<evidence type="ECO:0000256" key="8">
    <source>
        <dbReference type="SAM" id="MobiDB-lite"/>
    </source>
</evidence>
<feature type="compositionally biased region" description="Polar residues" evidence="8">
    <location>
        <begin position="70"/>
        <end position="80"/>
    </location>
</feature>
<keyword evidence="5" id="KW-0805">Transcription regulation</keyword>
<keyword evidence="3" id="KW-0862">Zinc</keyword>
<dbReference type="OrthoDB" id="5600085at2759"/>
<dbReference type="SUPFAM" id="SSF57879">
    <property type="entry name" value="Zinc domain conserved in yeast copper-regulated transcription factors"/>
    <property type="match status" value="1"/>
</dbReference>
<evidence type="ECO:0000259" key="9">
    <source>
        <dbReference type="PROSITE" id="PS50073"/>
    </source>
</evidence>
<feature type="domain" description="Copper-fist" evidence="9">
    <location>
        <begin position="13"/>
        <end position="45"/>
    </location>
</feature>
<sequence>MVYITSGDGSVKKFACNTCIKGHRSTKCNHSDRQLFEVRRKGRPVSQCAVCRELRVTKLVHVKCSCKQAHGSSKRSSPAGETSPRPLDLQGMFTEASLFYDPSNSL</sequence>
<evidence type="ECO:0000313" key="10">
    <source>
        <dbReference type="EMBL" id="ORY92055.1"/>
    </source>
</evidence>
<dbReference type="FunFam" id="3.90.430.10:FF:000001">
    <property type="entry name" value="Copper fist DNA-binding protein"/>
    <property type="match status" value="1"/>
</dbReference>
<gene>
    <name evidence="10" type="ORF">BCR43DRAFT_78935</name>
</gene>
<evidence type="ECO:0000256" key="1">
    <source>
        <dbReference type="ARBA" id="ARBA00004123"/>
    </source>
</evidence>
<dbReference type="AlphaFoldDB" id="A0A1X2H2P4"/>
<dbReference type="Gene3D" id="3.90.430.10">
    <property type="entry name" value="Copper fist DNA-binding domain"/>
    <property type="match status" value="1"/>
</dbReference>
<accession>A0A1X2H2P4</accession>
<dbReference type="GO" id="GO:0045944">
    <property type="term" value="P:positive regulation of transcription by RNA polymerase II"/>
    <property type="evidence" value="ECO:0007669"/>
    <property type="project" value="TreeGrafter"/>
</dbReference>
<evidence type="ECO:0000256" key="2">
    <source>
        <dbReference type="ARBA" id="ARBA00022723"/>
    </source>
</evidence>
<keyword evidence="4" id="KW-0186">Copper</keyword>
<dbReference type="InterPro" id="IPR036395">
    <property type="entry name" value="Cu_fist_DNA-bd_dom_sf"/>
</dbReference>
<keyword evidence="6" id="KW-0804">Transcription</keyword>
<dbReference type="InterPro" id="IPR051763">
    <property type="entry name" value="Copper_Homeo_Regul"/>
</dbReference>
<dbReference type="InterPro" id="IPR001083">
    <property type="entry name" value="Cu_fist_DNA-bd_dom"/>
</dbReference>
<evidence type="ECO:0000313" key="11">
    <source>
        <dbReference type="Proteomes" id="UP000242180"/>
    </source>
</evidence>
<dbReference type="PANTHER" id="PTHR28088">
    <property type="entry name" value="TRANSCRIPTIONAL ACTIVATOR HAA1-RELATED"/>
    <property type="match status" value="1"/>
</dbReference>
<proteinExistence type="predicted"/>
<dbReference type="STRING" id="13706.A0A1X2H2P4"/>
<name>A0A1X2H2P4_SYNRA</name>
<protein>
    <submittedName>
        <fullName evidence="10">Copper fist DNA binding domain-domain-containing protein</fullName>
    </submittedName>
</protein>
<dbReference type="GO" id="GO:0000981">
    <property type="term" value="F:DNA-binding transcription factor activity, RNA polymerase II-specific"/>
    <property type="evidence" value="ECO:0007669"/>
    <property type="project" value="TreeGrafter"/>
</dbReference>
<reference evidence="10 11" key="1">
    <citation type="submission" date="2016-07" db="EMBL/GenBank/DDBJ databases">
        <title>Pervasive Adenine N6-methylation of Active Genes in Fungi.</title>
        <authorList>
            <consortium name="DOE Joint Genome Institute"/>
            <person name="Mondo S.J."/>
            <person name="Dannebaum R.O."/>
            <person name="Kuo R.C."/>
            <person name="Labutti K."/>
            <person name="Haridas S."/>
            <person name="Kuo A."/>
            <person name="Salamov A."/>
            <person name="Ahrendt S.R."/>
            <person name="Lipzen A."/>
            <person name="Sullivan W."/>
            <person name="Andreopoulos W.B."/>
            <person name="Clum A."/>
            <person name="Lindquist E."/>
            <person name="Daum C."/>
            <person name="Ramamoorthy G.K."/>
            <person name="Gryganskyi A."/>
            <person name="Culley D."/>
            <person name="Magnuson J.K."/>
            <person name="James T.Y."/>
            <person name="O'Malley M.A."/>
            <person name="Stajich J.E."/>
            <person name="Spatafora J.W."/>
            <person name="Visel A."/>
            <person name="Grigoriev I.V."/>
        </authorList>
    </citation>
    <scope>NUCLEOTIDE SEQUENCE [LARGE SCALE GENOMIC DNA]</scope>
    <source>
        <strain evidence="10 11">NRRL 2496</strain>
    </source>
</reference>
<dbReference type="SMART" id="SM00412">
    <property type="entry name" value="Cu_FIST"/>
    <property type="match status" value="1"/>
</dbReference>
<keyword evidence="11" id="KW-1185">Reference proteome</keyword>
<organism evidence="10 11">
    <name type="scientific">Syncephalastrum racemosum</name>
    <name type="common">Filamentous fungus</name>
    <dbReference type="NCBI Taxonomy" id="13706"/>
    <lineage>
        <taxon>Eukaryota</taxon>
        <taxon>Fungi</taxon>
        <taxon>Fungi incertae sedis</taxon>
        <taxon>Mucoromycota</taxon>
        <taxon>Mucoromycotina</taxon>
        <taxon>Mucoromycetes</taxon>
        <taxon>Mucorales</taxon>
        <taxon>Syncephalastraceae</taxon>
        <taxon>Syncephalastrum</taxon>
    </lineage>
</organism>
<comment type="caution">
    <text evidence="10">The sequence shown here is derived from an EMBL/GenBank/DDBJ whole genome shotgun (WGS) entry which is preliminary data.</text>
</comment>
<dbReference type="InParanoid" id="A0A1X2H2P4"/>
<dbReference type="GO" id="GO:0006878">
    <property type="term" value="P:intracellular copper ion homeostasis"/>
    <property type="evidence" value="ECO:0007669"/>
    <property type="project" value="TreeGrafter"/>
</dbReference>
<dbReference type="GO" id="GO:0000978">
    <property type="term" value="F:RNA polymerase II cis-regulatory region sequence-specific DNA binding"/>
    <property type="evidence" value="ECO:0007669"/>
    <property type="project" value="TreeGrafter"/>
</dbReference>